<evidence type="ECO:0000256" key="2">
    <source>
        <dbReference type="ARBA" id="ARBA00013807"/>
    </source>
</evidence>
<sequence>MSSSSSTSSKPRSPRQDRLPQRHPARINTAPASSHRAHPPSRSDAAHPSLAQLRHASASKTSSSPHACHNCHQMDTRFYCDPCLCSRIAAHHNEIRRLSLAKDKARQSVEMLLSDRAHSEAVDAVPSSSPAAQAAPSATSAMPAALPDPFSINASEATAPDSPHSTLLLQPLVQLRARRAALSSRVQNIHQCIAHSQQSRLESQEALQEQQARIVLRKHNLAKSWSSLEGSSAASSPSASQRARHANKSRWLTHPAADHIDTPLIFTDVYTHYERQDEAPSTDSPAEPVDLQLGAVITRSRLQLASLQAEATGTSTELANARATLARDAFRLFSVSPPESIQSLKTAVSSTPRSRRVDLSESSSVAQRISKLSERYMPGAFGLSQQSHGHATGTDQASVASTSAHASDPRHGSSKSTWSIAGLPLPLPSEVRRHPREDVNGAVTYAVDLIRLLATYLGIALPFCIEQHKGRYSLRPDPLWDGGGGSSAKTLYLSSRAYAHLTTTASTAQRASKLNNLAESTIGLGASTLSTIESYIHLPSGAGLPWGLTANQTPNSKAASGFQEADSEARQEARTDKGRDSALPSGGSSTDAQSKPDQAARSFVSALVMLSYDVAYLAVKQGIQLDLVAAAANPLHLLSMIIRQSDLGRRAHANHIPASGIADLSLHSLDYEQLAQILEPNNAAADGYKRGGSSRSAKTDSASVPRPRAPAAPHKILEQSYVDVGEAAASVLGLKDPSVAARKPSARQVLAGPAAQTGEAERKTSKPQPAPLLTADDVQGQKRTASKRMLSTTAQPPPSLEFLRQRGRDASRAKGDAGPATAANPGSERKDRASKPSRQATVPEDETVKQASRKIGPGAVIFNGVEVGVGNMSVDADRSAAGPSRGPREKHRKHSTEEGWDLV</sequence>
<dbReference type="Pfam" id="PF10186">
    <property type="entry name" value="ATG14"/>
    <property type="match status" value="2"/>
</dbReference>
<keyword evidence="5" id="KW-1185">Reference proteome</keyword>
<dbReference type="HOGENOM" id="CLU_323943_0_0_1"/>
<evidence type="ECO:0000313" key="5">
    <source>
        <dbReference type="Proteomes" id="UP000053758"/>
    </source>
</evidence>
<protein>
    <recommendedName>
        <fullName evidence="2">Autophagy-related protein 14</fullName>
    </recommendedName>
</protein>
<dbReference type="AlphaFoldDB" id="A0A081CJT3"/>
<evidence type="ECO:0000256" key="3">
    <source>
        <dbReference type="ARBA" id="ARBA00023054"/>
    </source>
</evidence>
<dbReference type="RefSeq" id="XP_014654949.1">
    <property type="nucleotide sequence ID" value="XM_014799463.1"/>
</dbReference>
<accession>A0A081CJT3</accession>
<comment type="similarity">
    <text evidence="1">Belongs to the ATG14 family.</text>
</comment>
<gene>
    <name evidence="4" type="ORF">PAN0_015d5153</name>
</gene>
<dbReference type="InterPro" id="IPR018791">
    <property type="entry name" value="UV_resistance/autophagy_Atg14"/>
</dbReference>
<organism evidence="4 5">
    <name type="scientific">Pseudozyma antarctica</name>
    <name type="common">Yeast</name>
    <name type="synonym">Candida antarctica</name>
    <dbReference type="NCBI Taxonomy" id="84753"/>
    <lineage>
        <taxon>Eukaryota</taxon>
        <taxon>Fungi</taxon>
        <taxon>Dikarya</taxon>
        <taxon>Basidiomycota</taxon>
        <taxon>Ustilaginomycotina</taxon>
        <taxon>Ustilaginomycetes</taxon>
        <taxon>Ustilaginales</taxon>
        <taxon>Ustilaginaceae</taxon>
        <taxon>Moesziomyces</taxon>
    </lineage>
</organism>
<dbReference type="OrthoDB" id="16772at2759"/>
<dbReference type="Proteomes" id="UP000053758">
    <property type="component" value="Unassembled WGS sequence"/>
</dbReference>
<evidence type="ECO:0000256" key="1">
    <source>
        <dbReference type="ARBA" id="ARBA00009574"/>
    </source>
</evidence>
<dbReference type="GeneID" id="26306003"/>
<reference evidence="5" key="1">
    <citation type="journal article" date="2014" name="Genome Announc.">
        <title>Draft Genome Sequence of the Yeast Pseudozyma antarctica Type Strain JCM10317, a Producer of the Glycolipid Biosurfactants, Mannosylerythritol Lipids.</title>
        <authorList>
            <person name="Saika A."/>
            <person name="Koike H."/>
            <person name="Hori T."/>
            <person name="Fukuoka T."/>
            <person name="Sato S."/>
            <person name="Habe H."/>
            <person name="Kitamoto D."/>
            <person name="Morita T."/>
        </authorList>
    </citation>
    <scope>NUCLEOTIDE SEQUENCE [LARGE SCALE GENOMIC DNA]</scope>
    <source>
        <strain evidence="5">JCM 10317</strain>
    </source>
</reference>
<evidence type="ECO:0000313" key="4">
    <source>
        <dbReference type="EMBL" id="GAK66929.1"/>
    </source>
</evidence>
<dbReference type="GO" id="GO:0005737">
    <property type="term" value="C:cytoplasm"/>
    <property type="evidence" value="ECO:0007669"/>
    <property type="project" value="UniProtKB-ARBA"/>
</dbReference>
<name>A0A081CJT3_PSEA2</name>
<proteinExistence type="inferred from homology"/>
<dbReference type="EMBL" id="DF830082">
    <property type="protein sequence ID" value="GAK66929.1"/>
    <property type="molecule type" value="Genomic_DNA"/>
</dbReference>
<dbReference type="GO" id="GO:0032991">
    <property type="term" value="C:protein-containing complex"/>
    <property type="evidence" value="ECO:0007669"/>
    <property type="project" value="UniProtKB-ARBA"/>
</dbReference>
<keyword evidence="3" id="KW-0175">Coiled coil</keyword>